<dbReference type="OrthoDB" id="19714at2759"/>
<dbReference type="SMART" id="SM00747">
    <property type="entry name" value="CFEM"/>
    <property type="match status" value="1"/>
</dbReference>
<reference evidence="16" key="1">
    <citation type="submission" date="2021-01" db="EMBL/GenBank/DDBJ databases">
        <authorList>
            <person name="Kaushik A."/>
        </authorList>
    </citation>
    <scope>NUCLEOTIDE SEQUENCE</scope>
    <source>
        <strain evidence="16">Type strain: AG8-Rh-89/</strain>
    </source>
</reference>
<name>A0A8H2XAX1_9AGAM</name>
<comment type="caution">
    <text evidence="16">The sequence shown here is derived from an EMBL/GenBank/DDBJ whole genome shotgun (WGS) entry which is preliminary data.</text>
</comment>
<evidence type="ECO:0000256" key="11">
    <source>
        <dbReference type="ARBA" id="ARBA00023157"/>
    </source>
</evidence>
<evidence type="ECO:0000256" key="7">
    <source>
        <dbReference type="ARBA" id="ARBA00022723"/>
    </source>
</evidence>
<keyword evidence="12" id="KW-0325">Glycoprotein</keyword>
<evidence type="ECO:0000256" key="14">
    <source>
        <dbReference type="SAM" id="SignalP"/>
    </source>
</evidence>
<dbReference type="PROSITE" id="PS52012">
    <property type="entry name" value="CFEM"/>
    <property type="match status" value="1"/>
</dbReference>
<dbReference type="PANTHER" id="PTHR37928:SF2">
    <property type="entry name" value="GPI ANCHORED CFEM DOMAIN PROTEIN (AFU_ORTHOLOGUE AFUA_6G10580)"/>
    <property type="match status" value="1"/>
</dbReference>
<evidence type="ECO:0000256" key="4">
    <source>
        <dbReference type="ARBA" id="ARBA00022475"/>
    </source>
</evidence>
<evidence type="ECO:0000256" key="2">
    <source>
        <dbReference type="ARBA" id="ARBA00004613"/>
    </source>
</evidence>
<feature type="chain" id="PRO_5034029954" description="CFEM domain-containing protein" evidence="14">
    <location>
        <begin position="17"/>
        <end position="131"/>
    </location>
</feature>
<dbReference type="GO" id="GO:0046872">
    <property type="term" value="F:metal ion binding"/>
    <property type="evidence" value="ECO:0007669"/>
    <property type="project" value="UniProtKB-KW"/>
</dbReference>
<keyword evidence="4" id="KW-1003">Cell membrane</keyword>
<evidence type="ECO:0000256" key="1">
    <source>
        <dbReference type="ARBA" id="ARBA00004609"/>
    </source>
</evidence>
<feature type="domain" description="CFEM" evidence="15">
    <location>
        <begin position="1"/>
        <end position="109"/>
    </location>
</feature>
<comment type="similarity">
    <text evidence="3">Belongs to the RBT5 family.</text>
</comment>
<keyword evidence="10" id="KW-0472">Membrane</keyword>
<dbReference type="GO" id="GO:0005886">
    <property type="term" value="C:plasma membrane"/>
    <property type="evidence" value="ECO:0007669"/>
    <property type="project" value="UniProtKB-SubCell"/>
</dbReference>
<dbReference type="InterPro" id="IPR008427">
    <property type="entry name" value="Extracellular_membr_CFEM_dom"/>
</dbReference>
<keyword evidence="9" id="KW-0408">Iron</keyword>
<keyword evidence="8 14" id="KW-0732">Signal</keyword>
<dbReference type="EMBL" id="CAJMWZ010000519">
    <property type="protein sequence ID" value="CAE6420561.1"/>
    <property type="molecule type" value="Genomic_DNA"/>
</dbReference>
<keyword evidence="11" id="KW-1015">Disulfide bond</keyword>
<dbReference type="PANTHER" id="PTHR37928">
    <property type="entry name" value="CFEM DOMAIN PROTEIN (AFU_ORTHOLOGUE AFUA_6G14090)"/>
    <property type="match status" value="1"/>
</dbReference>
<evidence type="ECO:0000259" key="15">
    <source>
        <dbReference type="PROSITE" id="PS52012"/>
    </source>
</evidence>
<dbReference type="AlphaFoldDB" id="A0A8H2XAX1"/>
<dbReference type="InterPro" id="IPR051735">
    <property type="entry name" value="CFEM_domain"/>
</dbReference>
<sequence length="131" mass="12874">MRVSIVLAALAAVASASSLSKRQYPSCAMTCAQSADYDGCAATDNTCMCKSQKFVDSMSTCLTKTCTGDDLAKAQSISNAICKAAGVPLATSTSAASTATGTASSSNAAINLSGSPLVGALAAMAGVVFAL</sequence>
<comment type="subcellular location">
    <subcellularLocation>
        <location evidence="1">Cell membrane</location>
        <topology evidence="1">Lipid-anchor</topology>
        <topology evidence="1">GPI-anchor</topology>
    </subcellularLocation>
    <subcellularLocation>
        <location evidence="2">Secreted</location>
    </subcellularLocation>
</comment>
<organism evidence="16 17">
    <name type="scientific">Rhizoctonia solani</name>
    <dbReference type="NCBI Taxonomy" id="456999"/>
    <lineage>
        <taxon>Eukaryota</taxon>
        <taxon>Fungi</taxon>
        <taxon>Dikarya</taxon>
        <taxon>Basidiomycota</taxon>
        <taxon>Agaricomycotina</taxon>
        <taxon>Agaricomycetes</taxon>
        <taxon>Cantharellales</taxon>
        <taxon>Ceratobasidiaceae</taxon>
        <taxon>Rhizoctonia</taxon>
    </lineage>
</organism>
<evidence type="ECO:0000256" key="8">
    <source>
        <dbReference type="ARBA" id="ARBA00022729"/>
    </source>
</evidence>
<evidence type="ECO:0000256" key="13">
    <source>
        <dbReference type="ARBA" id="ARBA00023288"/>
    </source>
</evidence>
<keyword evidence="13" id="KW-0449">Lipoprotein</keyword>
<evidence type="ECO:0000256" key="12">
    <source>
        <dbReference type="ARBA" id="ARBA00023180"/>
    </source>
</evidence>
<gene>
    <name evidence="16" type="ORF">RDB_LOCUS9395</name>
</gene>
<evidence type="ECO:0000256" key="5">
    <source>
        <dbReference type="ARBA" id="ARBA00022525"/>
    </source>
</evidence>
<evidence type="ECO:0000256" key="6">
    <source>
        <dbReference type="ARBA" id="ARBA00022617"/>
    </source>
</evidence>
<keyword evidence="7" id="KW-0479">Metal-binding</keyword>
<evidence type="ECO:0000256" key="3">
    <source>
        <dbReference type="ARBA" id="ARBA00010031"/>
    </source>
</evidence>
<evidence type="ECO:0000313" key="16">
    <source>
        <dbReference type="EMBL" id="CAE6420561.1"/>
    </source>
</evidence>
<accession>A0A8H2XAX1</accession>
<proteinExistence type="inferred from homology"/>
<evidence type="ECO:0000256" key="10">
    <source>
        <dbReference type="ARBA" id="ARBA00023136"/>
    </source>
</evidence>
<feature type="signal peptide" evidence="14">
    <location>
        <begin position="1"/>
        <end position="16"/>
    </location>
</feature>
<keyword evidence="6" id="KW-0349">Heme</keyword>
<evidence type="ECO:0000313" key="17">
    <source>
        <dbReference type="Proteomes" id="UP000663850"/>
    </source>
</evidence>
<protein>
    <recommendedName>
        <fullName evidence="15">CFEM domain-containing protein</fullName>
    </recommendedName>
</protein>
<dbReference type="Pfam" id="PF05730">
    <property type="entry name" value="CFEM"/>
    <property type="match status" value="1"/>
</dbReference>
<evidence type="ECO:0000256" key="9">
    <source>
        <dbReference type="ARBA" id="ARBA00023004"/>
    </source>
</evidence>
<dbReference type="Proteomes" id="UP000663850">
    <property type="component" value="Unassembled WGS sequence"/>
</dbReference>
<keyword evidence="5" id="KW-0964">Secreted</keyword>
<dbReference type="GO" id="GO:0005576">
    <property type="term" value="C:extracellular region"/>
    <property type="evidence" value="ECO:0007669"/>
    <property type="project" value="UniProtKB-SubCell"/>
</dbReference>